<dbReference type="KEGG" id="hhe:HH_0588"/>
<evidence type="ECO:0000256" key="2">
    <source>
        <dbReference type="ARBA" id="ARBA00022741"/>
    </source>
</evidence>
<comment type="catalytic activity">
    <reaction evidence="4">
        <text>(6S)-5-formyl-5,6,7,8-tetrahydrofolate + ATP = (6R)-5,10-methenyltetrahydrofolate + ADP + phosphate</text>
        <dbReference type="Rhea" id="RHEA:10488"/>
        <dbReference type="ChEBI" id="CHEBI:30616"/>
        <dbReference type="ChEBI" id="CHEBI:43474"/>
        <dbReference type="ChEBI" id="CHEBI:57455"/>
        <dbReference type="ChEBI" id="CHEBI:57457"/>
        <dbReference type="ChEBI" id="CHEBI:456216"/>
        <dbReference type="EC" id="6.3.3.2"/>
    </reaction>
</comment>
<evidence type="ECO:0000313" key="5">
    <source>
        <dbReference type="EMBL" id="AAP77185.1"/>
    </source>
</evidence>
<dbReference type="GO" id="GO:0046872">
    <property type="term" value="F:metal ion binding"/>
    <property type="evidence" value="ECO:0007669"/>
    <property type="project" value="UniProtKB-KW"/>
</dbReference>
<comment type="similarity">
    <text evidence="1 4">Belongs to the 5-formyltetrahydrofolate cyclo-ligase family.</text>
</comment>
<proteinExistence type="inferred from homology"/>
<dbReference type="PANTHER" id="PTHR23407">
    <property type="entry name" value="ATPASE INHIBITOR/5-FORMYLTETRAHYDROFOLATE CYCLO-LIGASE"/>
    <property type="match status" value="1"/>
</dbReference>
<dbReference type="EC" id="6.3.3.2" evidence="4"/>
<name>Q7VIL6_HELHP</name>
<dbReference type="InterPro" id="IPR037171">
    <property type="entry name" value="NagB/RpiA_transferase-like"/>
</dbReference>
<evidence type="ECO:0000256" key="4">
    <source>
        <dbReference type="RuleBase" id="RU361279"/>
    </source>
</evidence>
<dbReference type="GO" id="GO:0035999">
    <property type="term" value="P:tetrahydrofolate interconversion"/>
    <property type="evidence" value="ECO:0007669"/>
    <property type="project" value="TreeGrafter"/>
</dbReference>
<dbReference type="InterPro" id="IPR002698">
    <property type="entry name" value="FTHF_cligase"/>
</dbReference>
<dbReference type="InterPro" id="IPR024185">
    <property type="entry name" value="FTHF_cligase-like_sf"/>
</dbReference>
<organism evidence="5 6">
    <name type="scientific">Helicobacter hepaticus (strain ATCC 51449 / 3B1)</name>
    <dbReference type="NCBI Taxonomy" id="235279"/>
    <lineage>
        <taxon>Bacteria</taxon>
        <taxon>Pseudomonadati</taxon>
        <taxon>Campylobacterota</taxon>
        <taxon>Epsilonproteobacteria</taxon>
        <taxon>Campylobacterales</taxon>
        <taxon>Helicobacteraceae</taxon>
        <taxon>Helicobacter</taxon>
    </lineage>
</organism>
<dbReference type="eggNOG" id="COG0212">
    <property type="taxonomic scope" value="Bacteria"/>
</dbReference>
<dbReference type="Proteomes" id="UP000002495">
    <property type="component" value="Chromosome"/>
</dbReference>
<dbReference type="AlphaFoldDB" id="Q7VIL6"/>
<dbReference type="GO" id="GO:0005524">
    <property type="term" value="F:ATP binding"/>
    <property type="evidence" value="ECO:0007669"/>
    <property type="project" value="UniProtKB-KW"/>
</dbReference>
<protein>
    <recommendedName>
        <fullName evidence="4">5-formyltetrahydrofolate cyclo-ligase</fullName>
        <ecNumber evidence="4">6.3.3.2</ecNumber>
    </recommendedName>
</protein>
<dbReference type="Gene3D" id="3.40.50.10420">
    <property type="entry name" value="NagB/RpiA/CoA transferase-like"/>
    <property type="match status" value="1"/>
</dbReference>
<sequence>MRICAIFILFYSPFLSFGVSLYPKKGLTITKQDFRLSAKARLNQRSIYGYFADKSLNRFLLTYLQAKSVRNILVYMPFGNEVDIFPLICKLRKKKYRVFVPFIQELSFKMIPLRMPFHKNKYGIYESNNSTFKLIKVDAVIIPVLGIDKHFRRIGFGRGMYDRFMSHLKGKVHTIFVARSPNYAASVITEHYDVQGDCFFTPSALCIRKHNGSMVCNRKHNLWVISRRECISHQ</sequence>
<dbReference type="PANTHER" id="PTHR23407:SF1">
    <property type="entry name" value="5-FORMYLTETRAHYDROFOLATE CYCLO-LIGASE"/>
    <property type="match status" value="1"/>
</dbReference>
<gene>
    <name evidence="5" type="ordered locus">HH_0588</name>
</gene>
<dbReference type="SUPFAM" id="SSF100950">
    <property type="entry name" value="NagB/RpiA/CoA transferase-like"/>
    <property type="match status" value="1"/>
</dbReference>
<comment type="cofactor">
    <cofactor evidence="4">
        <name>Mg(2+)</name>
        <dbReference type="ChEBI" id="CHEBI:18420"/>
    </cofactor>
</comment>
<evidence type="ECO:0000256" key="3">
    <source>
        <dbReference type="ARBA" id="ARBA00022840"/>
    </source>
</evidence>
<dbReference type="HOGENOM" id="CLU_066245_3_0_7"/>
<keyword evidence="4" id="KW-0479">Metal-binding</keyword>
<dbReference type="Pfam" id="PF01812">
    <property type="entry name" value="5-FTHF_cyc-lig"/>
    <property type="match status" value="1"/>
</dbReference>
<dbReference type="EMBL" id="AE017125">
    <property type="protein sequence ID" value="AAP77185.1"/>
    <property type="molecule type" value="Genomic_DNA"/>
</dbReference>
<reference evidence="5 6" key="1">
    <citation type="journal article" date="2003" name="Proc. Natl. Acad. Sci. U.S.A.">
        <title>The complete genome sequence of the carcinogenic bacterium Helicobacter hepaticus.</title>
        <authorList>
            <person name="Suerbaum S."/>
            <person name="Josenhans C."/>
            <person name="Sterzenbach T."/>
            <person name="Drescher B."/>
            <person name="Brandt P."/>
            <person name="Bell M."/>
            <person name="Droege M."/>
            <person name="Fartmann B."/>
            <person name="Fischer H.-P."/>
            <person name="Ge Z."/>
            <person name="Hoerster A."/>
            <person name="Holland R."/>
            <person name="Klein K."/>
            <person name="Koenig J."/>
            <person name="Macko L."/>
            <person name="Mendz G.L."/>
            <person name="Nyakatura G."/>
            <person name="Schauer D.B."/>
            <person name="Shen Z."/>
            <person name="Weber J."/>
            <person name="Frosch M."/>
            <person name="Fox J.G."/>
        </authorList>
    </citation>
    <scope>NUCLEOTIDE SEQUENCE [LARGE SCALE GENOMIC DNA]</scope>
    <source>
        <strain evidence="6">ATCC 51449 / 3B1</strain>
    </source>
</reference>
<dbReference type="STRING" id="235279.HH_0588"/>
<accession>Q7VIL6</accession>
<keyword evidence="4" id="KW-0460">Magnesium</keyword>
<dbReference type="GO" id="GO:0009396">
    <property type="term" value="P:folic acid-containing compound biosynthetic process"/>
    <property type="evidence" value="ECO:0007669"/>
    <property type="project" value="TreeGrafter"/>
</dbReference>
<evidence type="ECO:0000256" key="1">
    <source>
        <dbReference type="ARBA" id="ARBA00010638"/>
    </source>
</evidence>
<keyword evidence="3 4" id="KW-0067">ATP-binding</keyword>
<evidence type="ECO:0000313" key="6">
    <source>
        <dbReference type="Proteomes" id="UP000002495"/>
    </source>
</evidence>
<dbReference type="GO" id="GO:0030272">
    <property type="term" value="F:5-formyltetrahydrofolate cyclo-ligase activity"/>
    <property type="evidence" value="ECO:0007669"/>
    <property type="project" value="UniProtKB-EC"/>
</dbReference>
<dbReference type="NCBIfam" id="TIGR02727">
    <property type="entry name" value="MTHFS_bact"/>
    <property type="match status" value="1"/>
</dbReference>
<keyword evidence="2 4" id="KW-0547">Nucleotide-binding</keyword>
<keyword evidence="6" id="KW-1185">Reference proteome</keyword>
<dbReference type="RefSeq" id="WP_011115430.1">
    <property type="nucleotide sequence ID" value="NC_004917.1"/>
</dbReference>